<dbReference type="AlphaFoldDB" id="A0A6L4WXW0"/>
<keyword evidence="1" id="KW-0812">Transmembrane</keyword>
<dbReference type="RefSeq" id="WP_152279392.1">
    <property type="nucleotide sequence ID" value="NZ_WFKK01000001.1"/>
</dbReference>
<name>A0A6L4WXW0_9BACT</name>
<feature type="transmembrane region" description="Helical" evidence="1">
    <location>
        <begin position="34"/>
        <end position="61"/>
    </location>
</feature>
<evidence type="ECO:0000256" key="1">
    <source>
        <dbReference type="SAM" id="Phobius"/>
    </source>
</evidence>
<proteinExistence type="predicted"/>
<keyword evidence="1" id="KW-1133">Transmembrane helix</keyword>
<accession>A0A6L4WXW0</accession>
<reference evidence="2 3" key="1">
    <citation type="submission" date="2019-10" db="EMBL/GenBank/DDBJ databases">
        <title>Poseidonibacter ostreae sp. nov., isolated from the gut of the Ostrea denselamellosa.</title>
        <authorList>
            <person name="Choi A."/>
        </authorList>
    </citation>
    <scope>NUCLEOTIDE SEQUENCE [LARGE SCALE GENOMIC DNA]</scope>
    <source>
        <strain evidence="2 3">SJOD-M-33</strain>
    </source>
</reference>
<dbReference type="Gene3D" id="3.40.50.300">
    <property type="entry name" value="P-loop containing nucleotide triphosphate hydrolases"/>
    <property type="match status" value="2"/>
</dbReference>
<dbReference type="Proteomes" id="UP000472839">
    <property type="component" value="Unassembled WGS sequence"/>
</dbReference>
<dbReference type="SUPFAM" id="SSF52540">
    <property type="entry name" value="P-loop containing nucleoside triphosphate hydrolases"/>
    <property type="match status" value="1"/>
</dbReference>
<gene>
    <name evidence="2" type="ORF">GBG19_00205</name>
</gene>
<sequence>MALIQAQKDNGVLIIDSFDTIRTNINSYFSKARIILIIMLFCSIFSPMLWIFFFVVLFAMFNNTIWKKYFKNKTLFFHYLEEFSCTFADGGTGVFSKFGYEIDYQTQWKAHYHRLKGLALPESSQVDKNEVKKLADSLAKEANKVKKSQAYRETGIGKDLATRHLIFIGTTGAGKTESLLTWFSDILDKRNAGGIVMVDGKADSKIHAKLSSILAEKGRVTSQNTVNFLKQDKFSTSNTYNPVLSMSPYKGVSFISGLLGGGGEGNADYFKNRGIAMLTIPLSALRIRNEYFKEPFSLSLLQNSTSALNISIIYCLFYGFVREENDRLKDLIETSPKAKALWLEARDKTTAVNQDVQYYEKILNYVTQYKPSAKQAVEDIIGFDFKLFNMAYNMVFKLARAYMTEIFAQWGEMSNGIAEALYVYAKEVKKREFSIKSKDFISFEDIRSFFDDIQSESVFEQVVNKSKFTTKKVEDVKNALGFNEQAKNTIFKLPETAIQQHSYSQQQFTALFQTFDRFPHIFGSPFPDVYMKDIIKNNKVLYVMLPVLELGAEMSKLLGKMIISDMQESGSVTLGGENLNITPTQDTIYKDKITPKPLSMFVADEYGYYRVEEGIMTSILAQFRSLNFCAILSLQETAGLGKDEEQEKALGNTAKFILKSYDTKIKEFVDKQISEVEFIEQDKYMGSSGEIHNSETESIKIEKKKPIDSTILSDLNYGCGLLISNSKPKIIQSYYFGGKEVEPYISSMSKYVA</sequence>
<evidence type="ECO:0008006" key="4">
    <source>
        <dbReference type="Google" id="ProtNLM"/>
    </source>
</evidence>
<protein>
    <recommendedName>
        <fullName evidence="4">Type IV secretion system DNA-binding domain-containing protein</fullName>
    </recommendedName>
</protein>
<organism evidence="2 3">
    <name type="scientific">Poseidonibacter ostreae</name>
    <dbReference type="NCBI Taxonomy" id="2654171"/>
    <lineage>
        <taxon>Bacteria</taxon>
        <taxon>Pseudomonadati</taxon>
        <taxon>Campylobacterota</taxon>
        <taxon>Epsilonproteobacteria</taxon>
        <taxon>Campylobacterales</taxon>
        <taxon>Arcobacteraceae</taxon>
        <taxon>Poseidonibacter</taxon>
    </lineage>
</organism>
<comment type="caution">
    <text evidence="2">The sequence shown here is derived from an EMBL/GenBank/DDBJ whole genome shotgun (WGS) entry which is preliminary data.</text>
</comment>
<dbReference type="InterPro" id="IPR027417">
    <property type="entry name" value="P-loop_NTPase"/>
</dbReference>
<evidence type="ECO:0000313" key="3">
    <source>
        <dbReference type="Proteomes" id="UP000472839"/>
    </source>
</evidence>
<evidence type="ECO:0000313" key="2">
    <source>
        <dbReference type="EMBL" id="KAB7891290.1"/>
    </source>
</evidence>
<keyword evidence="1" id="KW-0472">Membrane</keyword>
<dbReference type="EMBL" id="WFKK01000001">
    <property type="protein sequence ID" value="KAB7891290.1"/>
    <property type="molecule type" value="Genomic_DNA"/>
</dbReference>